<feature type="transmembrane region" description="Helical" evidence="6">
    <location>
        <begin position="216"/>
        <end position="241"/>
    </location>
</feature>
<dbReference type="RefSeq" id="WP_280925320.1">
    <property type="nucleotide sequence ID" value="NZ_JBIRUQ010000002.1"/>
</dbReference>
<sequence length="414" mass="42768">MVVLDVLGHRVFRRLFTAQVVALAGTGLLTVALGLLAYDLAGPDAGAVLGTALAIKMLAYVAVAPVIAAVTERLPRRAVLVTADLVRAAIALGLPLVDQVWQIYVLIFVLQAASATFTPAFQSIIPSVLPAERDYTRALSLSRLAYDLEAVLSPLLAAAALAVMSYHWLFLGTVAGFLASALLVVTTTLPALPAPQGAAPLTIRILAGVRVMGSRPVLRGLLALNLVVAAGTGLVLVNTVVYVRELLGGPDTGVAIALGCFGAGSMLVALALPRLLTSRRDRTIMLTGAGIVPAALAAATVLLASTPGPVLSWIVLALAWTVLGAATSLINTPTARLLRYQSRDHERTAVFTAQFSLSHACFLLTYPLAGWVGVHAGHAIAAATLTTVATLAAITAARLWPAHQPVTPTPAAVG</sequence>
<dbReference type="SUPFAM" id="SSF103473">
    <property type="entry name" value="MFS general substrate transporter"/>
    <property type="match status" value="1"/>
</dbReference>
<proteinExistence type="predicted"/>
<organism evidence="8 9">
    <name type="scientific">Nocardia carnea</name>
    <dbReference type="NCBI Taxonomy" id="37328"/>
    <lineage>
        <taxon>Bacteria</taxon>
        <taxon>Bacillati</taxon>
        <taxon>Actinomycetota</taxon>
        <taxon>Actinomycetes</taxon>
        <taxon>Mycobacteriales</taxon>
        <taxon>Nocardiaceae</taxon>
        <taxon>Nocardia</taxon>
    </lineage>
</organism>
<dbReference type="Proteomes" id="UP001611263">
    <property type="component" value="Unassembled WGS sequence"/>
</dbReference>
<comment type="subcellular location">
    <subcellularLocation>
        <location evidence="1">Cell membrane</location>
        <topology evidence="1">Multi-pass membrane protein</topology>
    </subcellularLocation>
</comment>
<dbReference type="PANTHER" id="PTHR23513">
    <property type="entry name" value="INTEGRAL MEMBRANE EFFLUX PROTEIN-RELATED"/>
    <property type="match status" value="1"/>
</dbReference>
<feature type="transmembrane region" description="Helical" evidence="6">
    <location>
        <begin position="350"/>
        <end position="369"/>
    </location>
</feature>
<feature type="transmembrane region" description="Helical" evidence="6">
    <location>
        <begin position="310"/>
        <end position="330"/>
    </location>
</feature>
<evidence type="ECO:0000256" key="4">
    <source>
        <dbReference type="ARBA" id="ARBA00022989"/>
    </source>
</evidence>
<dbReference type="InterPro" id="IPR020846">
    <property type="entry name" value="MFS_dom"/>
</dbReference>
<feature type="transmembrane region" description="Helical" evidence="6">
    <location>
        <begin position="284"/>
        <end position="304"/>
    </location>
</feature>
<evidence type="ECO:0000256" key="6">
    <source>
        <dbReference type="SAM" id="Phobius"/>
    </source>
</evidence>
<name>A0ABW7TIG8_9NOCA</name>
<dbReference type="GeneID" id="93503950"/>
<keyword evidence="5 6" id="KW-0472">Membrane</keyword>
<dbReference type="Gene3D" id="1.20.1250.20">
    <property type="entry name" value="MFS general substrate transporter like domains"/>
    <property type="match status" value="1"/>
</dbReference>
<evidence type="ECO:0000256" key="3">
    <source>
        <dbReference type="ARBA" id="ARBA00022692"/>
    </source>
</evidence>
<dbReference type="Pfam" id="PF07690">
    <property type="entry name" value="MFS_1"/>
    <property type="match status" value="1"/>
</dbReference>
<feature type="transmembrane region" description="Helical" evidence="6">
    <location>
        <begin position="253"/>
        <end position="272"/>
    </location>
</feature>
<dbReference type="CDD" id="cd06173">
    <property type="entry name" value="MFS_MefA_like"/>
    <property type="match status" value="1"/>
</dbReference>
<evidence type="ECO:0000256" key="5">
    <source>
        <dbReference type="ARBA" id="ARBA00023136"/>
    </source>
</evidence>
<evidence type="ECO:0000313" key="8">
    <source>
        <dbReference type="EMBL" id="MFI1460814.1"/>
    </source>
</evidence>
<dbReference type="PANTHER" id="PTHR23513:SF18">
    <property type="entry name" value="INTEGRAL MEMBRANE PROTEIN"/>
    <property type="match status" value="1"/>
</dbReference>
<reference evidence="8 9" key="1">
    <citation type="submission" date="2024-10" db="EMBL/GenBank/DDBJ databases">
        <title>The Natural Products Discovery Center: Release of the First 8490 Sequenced Strains for Exploring Actinobacteria Biosynthetic Diversity.</title>
        <authorList>
            <person name="Kalkreuter E."/>
            <person name="Kautsar S.A."/>
            <person name="Yang D."/>
            <person name="Bader C.D."/>
            <person name="Teijaro C.N."/>
            <person name="Fluegel L."/>
            <person name="Davis C.M."/>
            <person name="Simpson J.R."/>
            <person name="Lauterbach L."/>
            <person name="Steele A.D."/>
            <person name="Gui C."/>
            <person name="Meng S."/>
            <person name="Li G."/>
            <person name="Viehrig K."/>
            <person name="Ye F."/>
            <person name="Su P."/>
            <person name="Kiefer A.F."/>
            <person name="Nichols A."/>
            <person name="Cepeda A.J."/>
            <person name="Yan W."/>
            <person name="Fan B."/>
            <person name="Jiang Y."/>
            <person name="Adhikari A."/>
            <person name="Zheng C.-J."/>
            <person name="Schuster L."/>
            <person name="Cowan T.M."/>
            <person name="Smanski M.J."/>
            <person name="Chevrette M.G."/>
            <person name="De Carvalho L.P.S."/>
            <person name="Shen B."/>
        </authorList>
    </citation>
    <scope>NUCLEOTIDE SEQUENCE [LARGE SCALE GENOMIC DNA]</scope>
    <source>
        <strain evidence="8 9">NPDC020568</strain>
    </source>
</reference>
<feature type="domain" description="Major facilitator superfamily (MFS) profile" evidence="7">
    <location>
        <begin position="11"/>
        <end position="414"/>
    </location>
</feature>
<dbReference type="InterPro" id="IPR036259">
    <property type="entry name" value="MFS_trans_sf"/>
</dbReference>
<evidence type="ECO:0000313" key="9">
    <source>
        <dbReference type="Proteomes" id="UP001611263"/>
    </source>
</evidence>
<keyword evidence="9" id="KW-1185">Reference proteome</keyword>
<evidence type="ECO:0000256" key="1">
    <source>
        <dbReference type="ARBA" id="ARBA00004651"/>
    </source>
</evidence>
<keyword evidence="4 6" id="KW-1133">Transmembrane helix</keyword>
<comment type="caution">
    <text evidence="8">The sequence shown here is derived from an EMBL/GenBank/DDBJ whole genome shotgun (WGS) entry which is preliminary data.</text>
</comment>
<keyword evidence="3 6" id="KW-0812">Transmembrane</keyword>
<dbReference type="EMBL" id="JBIRUQ010000002">
    <property type="protein sequence ID" value="MFI1460814.1"/>
    <property type="molecule type" value="Genomic_DNA"/>
</dbReference>
<feature type="transmembrane region" description="Helical" evidence="6">
    <location>
        <begin position="20"/>
        <end position="41"/>
    </location>
</feature>
<feature type="transmembrane region" description="Helical" evidence="6">
    <location>
        <begin position="103"/>
        <end position="129"/>
    </location>
</feature>
<keyword evidence="2" id="KW-1003">Cell membrane</keyword>
<dbReference type="PROSITE" id="PS50850">
    <property type="entry name" value="MFS"/>
    <property type="match status" value="1"/>
</dbReference>
<feature type="transmembrane region" description="Helical" evidence="6">
    <location>
        <begin position="375"/>
        <end position="394"/>
    </location>
</feature>
<protein>
    <submittedName>
        <fullName evidence="8">MFS transporter</fullName>
    </submittedName>
</protein>
<accession>A0ABW7TIG8</accession>
<gene>
    <name evidence="8" type="ORF">ACH4WX_08820</name>
</gene>
<evidence type="ECO:0000256" key="2">
    <source>
        <dbReference type="ARBA" id="ARBA00022475"/>
    </source>
</evidence>
<dbReference type="InterPro" id="IPR011701">
    <property type="entry name" value="MFS"/>
</dbReference>
<feature type="transmembrane region" description="Helical" evidence="6">
    <location>
        <begin position="47"/>
        <end position="71"/>
    </location>
</feature>
<evidence type="ECO:0000259" key="7">
    <source>
        <dbReference type="PROSITE" id="PS50850"/>
    </source>
</evidence>